<dbReference type="InterPro" id="IPR017923">
    <property type="entry name" value="TFIIS_N"/>
</dbReference>
<feature type="compositionally biased region" description="Acidic residues" evidence="4">
    <location>
        <begin position="109"/>
        <end position="118"/>
    </location>
</feature>
<evidence type="ECO:0000313" key="6">
    <source>
        <dbReference type="EMBL" id="CAA0812856.1"/>
    </source>
</evidence>
<feature type="compositionally biased region" description="Basic and acidic residues" evidence="4">
    <location>
        <begin position="301"/>
        <end position="335"/>
    </location>
</feature>
<feature type="region of interest" description="Disordered" evidence="4">
    <location>
        <begin position="242"/>
        <end position="267"/>
    </location>
</feature>
<dbReference type="GO" id="GO:0005634">
    <property type="term" value="C:nucleus"/>
    <property type="evidence" value="ECO:0007669"/>
    <property type="project" value="UniProtKB-SubCell"/>
</dbReference>
<comment type="caution">
    <text evidence="6">The sequence shown here is derived from an EMBL/GenBank/DDBJ whole genome shotgun (WGS) entry which is preliminary data.</text>
</comment>
<evidence type="ECO:0000259" key="5">
    <source>
        <dbReference type="PROSITE" id="PS51319"/>
    </source>
</evidence>
<dbReference type="InterPro" id="IPR035441">
    <property type="entry name" value="TFIIS/LEDGF_dom_sf"/>
</dbReference>
<dbReference type="PANTHER" id="PTHR46554:SF2">
    <property type="entry name" value="TFIIS N-TERMINAL DOMAIN-CONTAINING PROTEIN"/>
    <property type="match status" value="1"/>
</dbReference>
<dbReference type="Proteomes" id="UP001153555">
    <property type="component" value="Unassembled WGS sequence"/>
</dbReference>
<feature type="domain" description="TFIIS N-terminal" evidence="5">
    <location>
        <begin position="155"/>
        <end position="230"/>
    </location>
</feature>
<evidence type="ECO:0000256" key="3">
    <source>
        <dbReference type="PROSITE-ProRule" id="PRU00649"/>
    </source>
</evidence>
<evidence type="ECO:0000313" key="7">
    <source>
        <dbReference type="Proteomes" id="UP001153555"/>
    </source>
</evidence>
<dbReference type="EMBL" id="CACSLK010011299">
    <property type="protein sequence ID" value="CAA0812856.1"/>
    <property type="molecule type" value="Genomic_DNA"/>
</dbReference>
<dbReference type="PANTHER" id="PTHR46554">
    <property type="entry name" value="MEDIATOR OF RNA POLYMERASE II TRANSCRIPTION SUBUNIT 26A-RELATED"/>
    <property type="match status" value="1"/>
</dbReference>
<dbReference type="Pfam" id="PF08711">
    <property type="entry name" value="Med26"/>
    <property type="match status" value="1"/>
</dbReference>
<evidence type="ECO:0000256" key="2">
    <source>
        <dbReference type="ARBA" id="ARBA00023242"/>
    </source>
</evidence>
<feature type="region of interest" description="Disordered" evidence="4">
    <location>
        <begin position="456"/>
        <end position="484"/>
    </location>
</feature>
<sequence>MAKSTSASLDKWREYFRTASSDIFDIIEKAIMVAASDCPYDFKLKRDRIAEVLFACKITRCFGCEKMELAVPGGGECPEKSVDKYKSGIEAGGSKDTKESKVNSSNRDCDDDDDDNDDDNNREVMEMNVNQVRDDSYGDVEALNDEIEEESQFYGEALRIKEVLDNYKDESDSWLFDSLRRLQLMPLSVETLKATEIGKSVNILRKHGSTEIRNLARSLIEDWKIMVDSWVDATKAIADAETRPESVKTSVVEEEEEEGLPSPPLDEGAFFTTPTSMELMYAFLIGNNRFSDPRNCGEFNNNREKGRNKPNIEKPGARKPKIESREEKRDEEYRNQETMLRKPSQLAQALPKPNGPLGSQRGPGIPKPSNYESGPGRPKPAIKPKPNGEIKAQQKFEMGSVQRKPMPSQKEKLNCSNETSSHMKLEAAKRKLQERYQEAENAKKQRTIQVVELRDLPKQSVVQRNPQMRPGSNHNNRNWANGRR</sequence>
<organism evidence="6 7">
    <name type="scientific">Striga hermonthica</name>
    <name type="common">Purple witchweed</name>
    <name type="synonym">Buchnera hermonthica</name>
    <dbReference type="NCBI Taxonomy" id="68872"/>
    <lineage>
        <taxon>Eukaryota</taxon>
        <taxon>Viridiplantae</taxon>
        <taxon>Streptophyta</taxon>
        <taxon>Embryophyta</taxon>
        <taxon>Tracheophyta</taxon>
        <taxon>Spermatophyta</taxon>
        <taxon>Magnoliopsida</taxon>
        <taxon>eudicotyledons</taxon>
        <taxon>Gunneridae</taxon>
        <taxon>Pentapetalae</taxon>
        <taxon>asterids</taxon>
        <taxon>lamiids</taxon>
        <taxon>Lamiales</taxon>
        <taxon>Orobanchaceae</taxon>
        <taxon>Buchnereae</taxon>
        <taxon>Striga</taxon>
    </lineage>
</organism>
<dbReference type="Gene3D" id="1.20.930.10">
    <property type="entry name" value="Conserved domain common to transcription factors TFIIS, elongin A, CRSP70"/>
    <property type="match status" value="1"/>
</dbReference>
<dbReference type="InterPro" id="IPR003617">
    <property type="entry name" value="TFIIS/CRSP70_N_sub"/>
</dbReference>
<dbReference type="PROSITE" id="PS51319">
    <property type="entry name" value="TFIIS_N"/>
    <property type="match status" value="1"/>
</dbReference>
<feature type="region of interest" description="Disordered" evidence="4">
    <location>
        <begin position="292"/>
        <end position="423"/>
    </location>
</feature>
<keyword evidence="2 3" id="KW-0539">Nucleus</keyword>
<accession>A0A9N7MS39</accession>
<dbReference type="CDD" id="cd00183">
    <property type="entry name" value="TFIIS_I"/>
    <property type="match status" value="1"/>
</dbReference>
<reference evidence="6" key="1">
    <citation type="submission" date="2019-12" db="EMBL/GenBank/DDBJ databases">
        <authorList>
            <person name="Scholes J."/>
        </authorList>
    </citation>
    <scope>NUCLEOTIDE SEQUENCE</scope>
</reference>
<dbReference type="SUPFAM" id="SSF47676">
    <property type="entry name" value="Conserved domain common to transcription factors TFIIS, elongin A, CRSP70"/>
    <property type="match status" value="1"/>
</dbReference>
<proteinExistence type="predicted"/>
<evidence type="ECO:0000256" key="1">
    <source>
        <dbReference type="ARBA" id="ARBA00004123"/>
    </source>
</evidence>
<evidence type="ECO:0000256" key="4">
    <source>
        <dbReference type="SAM" id="MobiDB-lite"/>
    </source>
</evidence>
<dbReference type="OrthoDB" id="44867at2759"/>
<feature type="compositionally biased region" description="Polar residues" evidence="4">
    <location>
        <begin position="460"/>
        <end position="484"/>
    </location>
</feature>
<protein>
    <submittedName>
        <fullName evidence="6">Probable mediator of RNA polymerase II transcription subunit 26b</fullName>
    </submittedName>
</protein>
<keyword evidence="7" id="KW-1185">Reference proteome</keyword>
<dbReference type="AlphaFoldDB" id="A0A9N7MS39"/>
<dbReference type="SMART" id="SM00509">
    <property type="entry name" value="TFS2N"/>
    <property type="match status" value="1"/>
</dbReference>
<feature type="region of interest" description="Disordered" evidence="4">
    <location>
        <begin position="88"/>
        <end position="121"/>
    </location>
</feature>
<gene>
    <name evidence="6" type="ORF">SHERM_13415</name>
</gene>
<feature type="compositionally biased region" description="Basic and acidic residues" evidence="4">
    <location>
        <begin position="88"/>
        <end position="101"/>
    </location>
</feature>
<name>A0A9N7MS39_STRHE</name>
<comment type="subcellular location">
    <subcellularLocation>
        <location evidence="1 3">Nucleus</location>
    </subcellularLocation>
</comment>